<evidence type="ECO:0000259" key="2">
    <source>
        <dbReference type="Pfam" id="PF03372"/>
    </source>
</evidence>
<dbReference type="AlphaFoldDB" id="A0A857JKW9"/>
<dbReference type="Proteomes" id="UP000464524">
    <property type="component" value="Chromosome"/>
</dbReference>
<dbReference type="Gene3D" id="3.60.10.10">
    <property type="entry name" value="Endonuclease/exonuclease/phosphatase"/>
    <property type="match status" value="1"/>
</dbReference>
<evidence type="ECO:0000256" key="1">
    <source>
        <dbReference type="SAM" id="SignalP"/>
    </source>
</evidence>
<keyword evidence="4" id="KW-1185">Reference proteome</keyword>
<keyword evidence="1" id="KW-0732">Signal</keyword>
<reference evidence="3 4" key="1">
    <citation type="submission" date="2019-12" db="EMBL/GenBank/DDBJ databases">
        <title>Genome sequencing and assembly of endphytes of Porphyra tenera.</title>
        <authorList>
            <person name="Park J.M."/>
            <person name="Shin R."/>
            <person name="Jo S.H."/>
        </authorList>
    </citation>
    <scope>NUCLEOTIDE SEQUENCE [LARGE SCALE GENOMIC DNA]</scope>
    <source>
        <strain evidence="3 4">GPM4</strain>
    </source>
</reference>
<dbReference type="SUPFAM" id="SSF56219">
    <property type="entry name" value="DNase I-like"/>
    <property type="match status" value="1"/>
</dbReference>
<protein>
    <recommendedName>
        <fullName evidence="2">Endonuclease/exonuclease/phosphatase domain-containing protein</fullName>
    </recommendedName>
</protein>
<dbReference type="GO" id="GO:0003824">
    <property type="term" value="F:catalytic activity"/>
    <property type="evidence" value="ECO:0007669"/>
    <property type="project" value="InterPro"/>
</dbReference>
<accession>A0A857JKW9</accession>
<name>A0A857JKW9_9ALTE</name>
<dbReference type="InterPro" id="IPR005135">
    <property type="entry name" value="Endo/exonuclease/phosphatase"/>
</dbReference>
<proteinExistence type="predicted"/>
<dbReference type="EMBL" id="CP047656">
    <property type="protein sequence ID" value="QHJ12719.1"/>
    <property type="molecule type" value="Genomic_DNA"/>
</dbReference>
<evidence type="ECO:0000313" key="4">
    <source>
        <dbReference type="Proteomes" id="UP000464524"/>
    </source>
</evidence>
<sequence length="333" mass="36188">MDNLYKALLLTAAVALGTGCSTHNAASDLASKKALEQATSAEIVAREQGRYEISGFKVATWNTEHFAYPSDTGCRPRTSKEIAAMKAYVAGLGASVIALQEVASTQALDLVFPESEWDLVFSARPDSPSYECRESGFTSTQQKVAFAIRKGTQILDVQQNDQLALHKVGLRYGLAVTVETPLGPTAMLNVHLKSGCFVDDYTASDKDSCQTLAQQIPVIEQWLTEHQSLAMPYMVLGDFNHRLASADNYLASRLTSDKYDVDIATRHLVGCHPRYPEPIDHILIGGVKAASIASTAHVYKYDGMNGSTPHDKSLKAQEKAMLSDHCAVSVTLM</sequence>
<feature type="signal peptide" evidence="1">
    <location>
        <begin position="1"/>
        <end position="25"/>
    </location>
</feature>
<dbReference type="KEGG" id="pmes:FX988_02977"/>
<feature type="chain" id="PRO_5032463464" description="Endonuclease/exonuclease/phosphatase domain-containing protein" evidence="1">
    <location>
        <begin position="26"/>
        <end position="333"/>
    </location>
</feature>
<feature type="domain" description="Endonuclease/exonuclease/phosphatase" evidence="2">
    <location>
        <begin position="59"/>
        <end position="286"/>
    </location>
</feature>
<evidence type="ECO:0000313" key="3">
    <source>
        <dbReference type="EMBL" id="QHJ12719.1"/>
    </source>
</evidence>
<dbReference type="RefSeq" id="WP_160180901.1">
    <property type="nucleotide sequence ID" value="NZ_CP047656.1"/>
</dbReference>
<organism evidence="3 4">
    <name type="scientific">Paraglaciecola mesophila</name>
    <dbReference type="NCBI Taxonomy" id="197222"/>
    <lineage>
        <taxon>Bacteria</taxon>
        <taxon>Pseudomonadati</taxon>
        <taxon>Pseudomonadota</taxon>
        <taxon>Gammaproteobacteria</taxon>
        <taxon>Alteromonadales</taxon>
        <taxon>Alteromonadaceae</taxon>
        <taxon>Paraglaciecola</taxon>
    </lineage>
</organism>
<dbReference type="PROSITE" id="PS51257">
    <property type="entry name" value="PROKAR_LIPOPROTEIN"/>
    <property type="match status" value="1"/>
</dbReference>
<dbReference type="OrthoDB" id="395856at2"/>
<gene>
    <name evidence="3" type="ORF">FX988_02977</name>
</gene>
<dbReference type="InterPro" id="IPR036691">
    <property type="entry name" value="Endo/exonu/phosph_ase_sf"/>
</dbReference>
<dbReference type="Pfam" id="PF03372">
    <property type="entry name" value="Exo_endo_phos"/>
    <property type="match status" value="1"/>
</dbReference>